<evidence type="ECO:0000256" key="4">
    <source>
        <dbReference type="RuleBase" id="RU000454"/>
    </source>
</evidence>
<keyword evidence="5" id="KW-0732">Signal</keyword>
<name>A0AAJ0DKL8_9PEZI</name>
<dbReference type="Gene3D" id="2.40.70.10">
    <property type="entry name" value="Acid Proteases"/>
    <property type="match status" value="2"/>
</dbReference>
<dbReference type="InterPro" id="IPR001461">
    <property type="entry name" value="Aspartic_peptidase_A1"/>
</dbReference>
<dbReference type="GO" id="GO:0000324">
    <property type="term" value="C:fungal-type vacuole"/>
    <property type="evidence" value="ECO:0007669"/>
    <property type="project" value="TreeGrafter"/>
</dbReference>
<feature type="active site" evidence="3">
    <location>
        <position position="308"/>
    </location>
</feature>
<feature type="chain" id="PRO_5042491529" description="Peptidase A1 domain-containing protein" evidence="5">
    <location>
        <begin position="21"/>
        <end position="444"/>
    </location>
</feature>
<dbReference type="PROSITE" id="PS51767">
    <property type="entry name" value="PEPTIDASE_A1"/>
    <property type="match status" value="1"/>
</dbReference>
<dbReference type="EMBL" id="JAWDJX010000023">
    <property type="protein sequence ID" value="KAK3051994.1"/>
    <property type="molecule type" value="Genomic_DNA"/>
</dbReference>
<keyword evidence="4" id="KW-0645">Protease</keyword>
<reference evidence="7" key="1">
    <citation type="submission" date="2023-04" db="EMBL/GenBank/DDBJ databases">
        <title>Black Yeasts Isolated from many extreme environments.</title>
        <authorList>
            <person name="Coleine C."/>
            <person name="Stajich J.E."/>
            <person name="Selbmann L."/>
        </authorList>
    </citation>
    <scope>NUCLEOTIDE SEQUENCE</scope>
    <source>
        <strain evidence="7">CCFEE 5312</strain>
    </source>
</reference>
<evidence type="ECO:0000256" key="1">
    <source>
        <dbReference type="ARBA" id="ARBA00007447"/>
    </source>
</evidence>
<dbReference type="PANTHER" id="PTHR47966:SF47">
    <property type="entry name" value="ENDOPEPTIDASE, PUTATIVE (AFU_ORTHOLOGUE AFUA_3G01220)-RELATED"/>
    <property type="match status" value="1"/>
</dbReference>
<protein>
    <recommendedName>
        <fullName evidence="6">Peptidase A1 domain-containing protein</fullName>
    </recommendedName>
</protein>
<comment type="caution">
    <text evidence="7">The sequence shown here is derived from an EMBL/GenBank/DDBJ whole genome shotgun (WGS) entry which is preliminary data.</text>
</comment>
<dbReference type="PANTHER" id="PTHR47966">
    <property type="entry name" value="BETA-SITE APP-CLEAVING ENZYME, ISOFORM A-RELATED"/>
    <property type="match status" value="1"/>
</dbReference>
<dbReference type="CDD" id="cd05471">
    <property type="entry name" value="pepsin_like"/>
    <property type="match status" value="1"/>
</dbReference>
<dbReference type="Pfam" id="PF00026">
    <property type="entry name" value="Asp"/>
    <property type="match status" value="1"/>
</dbReference>
<keyword evidence="4" id="KW-0378">Hydrolase</keyword>
<evidence type="ECO:0000256" key="2">
    <source>
        <dbReference type="ARBA" id="ARBA00022750"/>
    </source>
</evidence>
<evidence type="ECO:0000313" key="7">
    <source>
        <dbReference type="EMBL" id="KAK3051994.1"/>
    </source>
</evidence>
<dbReference type="InterPro" id="IPR001969">
    <property type="entry name" value="Aspartic_peptidase_AS"/>
</dbReference>
<evidence type="ECO:0000259" key="6">
    <source>
        <dbReference type="PROSITE" id="PS51767"/>
    </source>
</evidence>
<gene>
    <name evidence="7" type="ORF">LTR09_006948</name>
</gene>
<keyword evidence="8" id="KW-1185">Reference proteome</keyword>
<comment type="similarity">
    <text evidence="1 4">Belongs to the peptidase A1 family.</text>
</comment>
<sequence>MFWSTTTSLFSALVLQSAQAAPAPLSTKQLKTSDKVLTLKRTGVKAGSSKALLSNHAVTATTPLVAVENGGGYAVDVDLGSDTFTLIFDTGSSDLWVASEGVQCVNPKGRHVATAKCGFGPLWSGNFEEGKVAGENFNISYGDGEFLVGTLGYEDVSVAGITVKHQEIASVTEGYWAGDGVVSGILGFAYSSLTAAYTGNNPANDNPETNNIHYENWIDNAVDENKIDPLFSVAIERGANGGGGQVALGGLPTINFDHHDFASTPLEIHSFTPRHPLEASNFTYYTIQPDGWVIGGESISTNFRAIVDTGTTLAYLPPKYAVAINAAFDPPAVFNQDAGIFEAKCGATPPDVAITIGGKAFQISAAELLLPKAQGLDPSTHLCVRALISSFLCNSPADVMFEQVTGIQAAAGPPAILGDTFLKNVVAVFDVGASEMRFAPHVNY</sequence>
<dbReference type="GO" id="GO:0006508">
    <property type="term" value="P:proteolysis"/>
    <property type="evidence" value="ECO:0007669"/>
    <property type="project" value="UniProtKB-KW"/>
</dbReference>
<dbReference type="Proteomes" id="UP001271007">
    <property type="component" value="Unassembled WGS sequence"/>
</dbReference>
<evidence type="ECO:0000256" key="5">
    <source>
        <dbReference type="SAM" id="SignalP"/>
    </source>
</evidence>
<dbReference type="PROSITE" id="PS00141">
    <property type="entry name" value="ASP_PROTEASE"/>
    <property type="match status" value="1"/>
</dbReference>
<keyword evidence="2 4" id="KW-0064">Aspartyl protease</keyword>
<dbReference type="InterPro" id="IPR021109">
    <property type="entry name" value="Peptidase_aspartic_dom_sf"/>
</dbReference>
<feature type="domain" description="Peptidase A1" evidence="6">
    <location>
        <begin position="73"/>
        <end position="439"/>
    </location>
</feature>
<evidence type="ECO:0000256" key="3">
    <source>
        <dbReference type="PIRSR" id="PIRSR601461-1"/>
    </source>
</evidence>
<organism evidence="7 8">
    <name type="scientific">Extremus antarcticus</name>
    <dbReference type="NCBI Taxonomy" id="702011"/>
    <lineage>
        <taxon>Eukaryota</taxon>
        <taxon>Fungi</taxon>
        <taxon>Dikarya</taxon>
        <taxon>Ascomycota</taxon>
        <taxon>Pezizomycotina</taxon>
        <taxon>Dothideomycetes</taxon>
        <taxon>Dothideomycetidae</taxon>
        <taxon>Mycosphaerellales</taxon>
        <taxon>Extremaceae</taxon>
        <taxon>Extremus</taxon>
    </lineage>
</organism>
<feature type="active site" evidence="3">
    <location>
        <position position="89"/>
    </location>
</feature>
<proteinExistence type="inferred from homology"/>
<dbReference type="PRINTS" id="PR00792">
    <property type="entry name" value="PEPSIN"/>
</dbReference>
<dbReference type="SUPFAM" id="SSF50630">
    <property type="entry name" value="Acid proteases"/>
    <property type="match status" value="1"/>
</dbReference>
<feature type="signal peptide" evidence="5">
    <location>
        <begin position="1"/>
        <end position="20"/>
    </location>
</feature>
<dbReference type="InterPro" id="IPR034164">
    <property type="entry name" value="Pepsin-like_dom"/>
</dbReference>
<evidence type="ECO:0000313" key="8">
    <source>
        <dbReference type="Proteomes" id="UP001271007"/>
    </source>
</evidence>
<dbReference type="InterPro" id="IPR033121">
    <property type="entry name" value="PEPTIDASE_A1"/>
</dbReference>
<dbReference type="GO" id="GO:0004190">
    <property type="term" value="F:aspartic-type endopeptidase activity"/>
    <property type="evidence" value="ECO:0007669"/>
    <property type="project" value="UniProtKB-KW"/>
</dbReference>
<dbReference type="AlphaFoldDB" id="A0AAJ0DKL8"/>
<accession>A0AAJ0DKL8</accession>